<reference evidence="1 2" key="1">
    <citation type="journal article" date="2024" name="Chem. Sci.">
        <title>Discovery of megapolipeptins by genome mining of a Burkholderiales bacteria collection.</title>
        <authorList>
            <person name="Paulo B.S."/>
            <person name="Recchia M.J.J."/>
            <person name="Lee S."/>
            <person name="Fergusson C.H."/>
            <person name="Romanowski S.B."/>
            <person name="Hernandez A."/>
            <person name="Krull N."/>
            <person name="Liu D.Y."/>
            <person name="Cavanagh H."/>
            <person name="Bos A."/>
            <person name="Gray C.A."/>
            <person name="Murphy B.T."/>
            <person name="Linington R.G."/>
            <person name="Eustaquio A.S."/>
        </authorList>
    </citation>
    <scope>NUCLEOTIDE SEQUENCE [LARGE SCALE GENOMIC DNA]</scope>
    <source>
        <strain evidence="1 2">RL16-012-BIC-B</strain>
    </source>
</reference>
<proteinExistence type="predicted"/>
<comment type="caution">
    <text evidence="1">The sequence shown here is derived from an EMBL/GenBank/DDBJ whole genome shotgun (WGS) entry which is preliminary data.</text>
</comment>
<organism evidence="1 2">
    <name type="scientific">Paraburkholderia agricolaris</name>
    <dbReference type="NCBI Taxonomy" id="2152888"/>
    <lineage>
        <taxon>Bacteria</taxon>
        <taxon>Pseudomonadati</taxon>
        <taxon>Pseudomonadota</taxon>
        <taxon>Betaproteobacteria</taxon>
        <taxon>Burkholderiales</taxon>
        <taxon>Burkholderiaceae</taxon>
        <taxon>Paraburkholderia</taxon>
    </lineage>
</organism>
<dbReference type="InterPro" id="IPR021844">
    <property type="entry name" value="Integr_conj_element_PFL4704"/>
</dbReference>
<gene>
    <name evidence="1" type="ORF">PQR66_09150</name>
</gene>
<evidence type="ECO:0000313" key="2">
    <source>
        <dbReference type="Proteomes" id="UP001629249"/>
    </source>
</evidence>
<dbReference type="EMBL" id="JAQQFN010000005">
    <property type="protein sequence ID" value="MFL9883190.1"/>
    <property type="molecule type" value="Genomic_DNA"/>
</dbReference>
<dbReference type="NCBIfam" id="TIGR03749">
    <property type="entry name" value="conj_TIGR03749"/>
    <property type="match status" value="1"/>
</dbReference>
<evidence type="ECO:0000313" key="1">
    <source>
        <dbReference type="EMBL" id="MFL9883190.1"/>
    </source>
</evidence>
<name>A0ABW8ZKN5_9BURK</name>
<dbReference type="RefSeq" id="WP_408326317.1">
    <property type="nucleotide sequence ID" value="NZ_JAQQFH010000002.1"/>
</dbReference>
<protein>
    <submittedName>
        <fullName evidence="1">TIGR03749 family integrating conjugative element protein</fullName>
    </submittedName>
</protein>
<dbReference type="Pfam" id="PF11920">
    <property type="entry name" value="DUF3438"/>
    <property type="match status" value="1"/>
</dbReference>
<keyword evidence="2" id="KW-1185">Reference proteome</keyword>
<accession>A0ABW8ZKN5</accession>
<dbReference type="Proteomes" id="UP001629249">
    <property type="component" value="Unassembled WGS sequence"/>
</dbReference>
<sequence length="301" mass="31710">MTFRASSCLIAVAALGMTGTGHAVEILHWQRLPLAVPLVVGQERVLFVDRNVRVGVPPAIADHLRVQSAGGAVYLRPNAPIEPSRLQLQDVSNGALILVDIEAKPADAHQAQLEPVRIVTDPLPTTHYGDPTASSIDPAPAATTVAPAETPVPLVLTRYAAQSLYAPLRTVEPVTGLARTNVRSDLPLDTLLPTLPVRATALAAWRLTNYWVSAIRLTNRSSTGFALDPRALQGDFVAATFQHADLGPAGQSTDTTVLYLVTRGHSLAESLLPAISPVDASVNLPAAPTAAASTGEANHEK</sequence>